<dbReference type="AlphaFoldDB" id="A0A1S0U8P9"/>
<reference evidence="1" key="1">
    <citation type="submission" date="2012-04" db="EMBL/GenBank/DDBJ databases">
        <title>The Genome Sequence of Loa loa.</title>
        <authorList>
            <consortium name="The Broad Institute Genome Sequencing Platform"/>
            <consortium name="Broad Institute Genome Sequencing Center for Infectious Disease"/>
            <person name="Nutman T.B."/>
            <person name="Fink D.L."/>
            <person name="Russ C."/>
            <person name="Young S."/>
            <person name="Zeng Q."/>
            <person name="Gargeya S."/>
            <person name="Alvarado L."/>
            <person name="Berlin A."/>
            <person name="Chapman S.B."/>
            <person name="Chen Z."/>
            <person name="Freedman E."/>
            <person name="Gellesch M."/>
            <person name="Goldberg J."/>
            <person name="Griggs A."/>
            <person name="Gujja S."/>
            <person name="Heilman E.R."/>
            <person name="Heiman D."/>
            <person name="Howarth C."/>
            <person name="Mehta T."/>
            <person name="Neiman D."/>
            <person name="Pearson M."/>
            <person name="Roberts A."/>
            <person name="Saif S."/>
            <person name="Shea T."/>
            <person name="Shenoy N."/>
            <person name="Sisk P."/>
            <person name="Stolte C."/>
            <person name="Sykes S."/>
            <person name="White J."/>
            <person name="Yandava C."/>
            <person name="Haas B."/>
            <person name="Henn M.R."/>
            <person name="Nusbaum C."/>
            <person name="Birren B."/>
        </authorList>
    </citation>
    <scope>NUCLEOTIDE SEQUENCE [LARGE SCALE GENOMIC DNA]</scope>
</reference>
<organism evidence="1">
    <name type="scientific">Loa loa</name>
    <name type="common">Eye worm</name>
    <name type="synonym">Filaria loa</name>
    <dbReference type="NCBI Taxonomy" id="7209"/>
    <lineage>
        <taxon>Eukaryota</taxon>
        <taxon>Metazoa</taxon>
        <taxon>Ecdysozoa</taxon>
        <taxon>Nematoda</taxon>
        <taxon>Chromadorea</taxon>
        <taxon>Rhabditida</taxon>
        <taxon>Spirurina</taxon>
        <taxon>Spiruromorpha</taxon>
        <taxon>Filarioidea</taxon>
        <taxon>Onchocercidae</taxon>
        <taxon>Loa</taxon>
    </lineage>
</organism>
<dbReference type="RefSeq" id="XP_003137169.1">
    <property type="nucleotide sequence ID" value="XM_003137121.1"/>
</dbReference>
<dbReference type="EMBL" id="JH712077">
    <property type="protein sequence ID" value="EFO26907.1"/>
    <property type="molecule type" value="Genomic_DNA"/>
</dbReference>
<proteinExistence type="predicted"/>
<name>A0A1S0U8P9_LOALO</name>
<evidence type="ECO:0000313" key="1">
    <source>
        <dbReference type="EMBL" id="EFO26907.1"/>
    </source>
</evidence>
<dbReference type="CTD" id="9938955"/>
<protein>
    <submittedName>
        <fullName evidence="1">Uncharacterized protein</fullName>
    </submittedName>
</protein>
<dbReference type="KEGG" id="loa:LOAG_01582"/>
<accession>A0A1S0U8P9</accession>
<gene>
    <name evidence="1" type="ORF">LOAG_01582</name>
</gene>
<sequence length="121" mass="13784">MPYMMIRGCELTYICYGLPKFFAQSQILEVTGRSVLCHGFKSNENKYYERLELGCAVECTRLAYCFGFRNQRVNVIKIVYPSMARNSYCKSIRTTQEPIVGDGQNLNFPGKCSLNCHDSGP</sequence>
<dbReference type="GeneID" id="9938955"/>
<dbReference type="InParanoid" id="A0A1S0U8P9"/>